<evidence type="ECO:0000313" key="9">
    <source>
        <dbReference type="Proteomes" id="UP001595901"/>
    </source>
</evidence>
<dbReference type="InterPro" id="IPR036634">
    <property type="entry name" value="PRD_sf"/>
</dbReference>
<dbReference type="EMBL" id="JBHSAC010000075">
    <property type="protein sequence ID" value="MFC3932867.1"/>
    <property type="molecule type" value="Genomic_DNA"/>
</dbReference>
<dbReference type="Pfam" id="PF08279">
    <property type="entry name" value="HTH_11"/>
    <property type="match status" value="1"/>
</dbReference>
<dbReference type="InterPro" id="IPR050661">
    <property type="entry name" value="BglG_antiterminators"/>
</dbReference>
<accession>A0ABV8D374</accession>
<name>A0ABV8D374_9STRE</name>
<evidence type="ECO:0000259" key="6">
    <source>
        <dbReference type="PROSITE" id="PS51099"/>
    </source>
</evidence>
<keyword evidence="5" id="KW-0804">Transcription</keyword>
<keyword evidence="3" id="KW-0805">Transcription regulation</keyword>
<gene>
    <name evidence="8" type="ORF">ACFOSE_08910</name>
</gene>
<keyword evidence="4" id="KW-0010">Activator</keyword>
<dbReference type="InterPro" id="IPR011608">
    <property type="entry name" value="PRD"/>
</dbReference>
<protein>
    <submittedName>
        <fullName evidence="8">BglG family transcription antiterminator</fullName>
    </submittedName>
</protein>
<evidence type="ECO:0000256" key="4">
    <source>
        <dbReference type="ARBA" id="ARBA00023159"/>
    </source>
</evidence>
<dbReference type="InterPro" id="IPR007737">
    <property type="entry name" value="Mga_HTH"/>
</dbReference>
<dbReference type="InterPro" id="IPR013196">
    <property type="entry name" value="HTH_11"/>
</dbReference>
<evidence type="ECO:0000256" key="1">
    <source>
        <dbReference type="ARBA" id="ARBA00022679"/>
    </source>
</evidence>
<keyword evidence="2" id="KW-0677">Repeat</keyword>
<feature type="domain" description="PTS EIIB type-2" evidence="6">
    <location>
        <begin position="397"/>
        <end position="488"/>
    </location>
</feature>
<dbReference type="InterPro" id="IPR013011">
    <property type="entry name" value="PTS_EIIB_2"/>
</dbReference>
<dbReference type="Pfam" id="PF05043">
    <property type="entry name" value="Mga"/>
    <property type="match status" value="1"/>
</dbReference>
<dbReference type="Gene3D" id="3.40.50.2300">
    <property type="match status" value="1"/>
</dbReference>
<comment type="caution">
    <text evidence="8">The sequence shown here is derived from an EMBL/GenBank/DDBJ whole genome shotgun (WGS) entry which is preliminary data.</text>
</comment>
<evidence type="ECO:0000256" key="5">
    <source>
        <dbReference type="ARBA" id="ARBA00023163"/>
    </source>
</evidence>
<dbReference type="SUPFAM" id="SSF52794">
    <property type="entry name" value="PTS system IIB component-like"/>
    <property type="match status" value="1"/>
</dbReference>
<dbReference type="Gene3D" id="1.10.10.10">
    <property type="entry name" value="Winged helix-like DNA-binding domain superfamily/Winged helix DNA-binding domain"/>
    <property type="match status" value="1"/>
</dbReference>
<evidence type="ECO:0000256" key="2">
    <source>
        <dbReference type="ARBA" id="ARBA00022737"/>
    </source>
</evidence>
<keyword evidence="9" id="KW-1185">Reference proteome</keyword>
<evidence type="ECO:0000256" key="3">
    <source>
        <dbReference type="ARBA" id="ARBA00023015"/>
    </source>
</evidence>
<feature type="domain" description="PRD" evidence="7">
    <location>
        <begin position="179"/>
        <end position="285"/>
    </location>
</feature>
<organism evidence="8 9">
    <name type="scientific">Streptococcus dentapri</name>
    <dbReference type="NCBI Taxonomy" id="573564"/>
    <lineage>
        <taxon>Bacteria</taxon>
        <taxon>Bacillati</taxon>
        <taxon>Bacillota</taxon>
        <taxon>Bacilli</taxon>
        <taxon>Lactobacillales</taxon>
        <taxon>Streptococcaceae</taxon>
        <taxon>Streptococcus</taxon>
    </lineage>
</organism>
<dbReference type="PANTHER" id="PTHR30185:SF18">
    <property type="entry name" value="TRANSCRIPTIONAL REGULATOR MTLR"/>
    <property type="match status" value="1"/>
</dbReference>
<dbReference type="Gene3D" id="1.10.1790.10">
    <property type="entry name" value="PRD domain"/>
    <property type="match status" value="2"/>
</dbReference>
<dbReference type="InterPro" id="IPR036095">
    <property type="entry name" value="PTS_EIIB-like_sf"/>
</dbReference>
<dbReference type="PROSITE" id="PS51372">
    <property type="entry name" value="PRD_2"/>
    <property type="match status" value="2"/>
</dbReference>
<dbReference type="PROSITE" id="PS51099">
    <property type="entry name" value="PTS_EIIB_TYPE_2"/>
    <property type="match status" value="1"/>
</dbReference>
<dbReference type="PANTHER" id="PTHR30185">
    <property type="entry name" value="CRYPTIC BETA-GLUCOSIDE BGL OPERON ANTITERMINATOR"/>
    <property type="match status" value="1"/>
</dbReference>
<keyword evidence="1" id="KW-0808">Transferase</keyword>
<dbReference type="SUPFAM" id="SSF63520">
    <property type="entry name" value="PTS-regulatory domain, PRD"/>
    <property type="match status" value="2"/>
</dbReference>
<dbReference type="CDD" id="cd05568">
    <property type="entry name" value="PTS_IIB_bgl_like"/>
    <property type="match status" value="1"/>
</dbReference>
<dbReference type="Proteomes" id="UP001595901">
    <property type="component" value="Unassembled WGS sequence"/>
</dbReference>
<proteinExistence type="predicted"/>
<evidence type="ECO:0000313" key="8">
    <source>
        <dbReference type="EMBL" id="MFC3932867.1"/>
    </source>
</evidence>
<dbReference type="RefSeq" id="WP_380432578.1">
    <property type="nucleotide sequence ID" value="NZ_JBHSAC010000075.1"/>
</dbReference>
<dbReference type="Pfam" id="PF00874">
    <property type="entry name" value="PRD"/>
    <property type="match status" value="2"/>
</dbReference>
<sequence length="488" mass="56371">MMTLKNKGQELIYLLLTQRDFMTSDVLAQKLQTSTKTIYRWVKSINEDLSNGPLIISEKGKGYKLDYDQYLLLDKAGSPAEYSPKQRRSKLKQLLLLQAPQPVSVFDLMAELFVGESVLVSDEKLIAQDLKKFDLQLIRKKRTLAIQGKEENIRHAILEGLQHDQIVDFIDLKVHSDLNIDEKDAAFILYQLEFIERKLSSSIPYPYNINIFLHLYILMQRIRKSQTHLADGGKENLEDASAILLESATEVIQHLETYLDLPIPKIEVHYLYQYLSASRLQETSSKEILFSEKVKMITQTYLKLMNQKWPFDINNKDIFIDLANHIEPMLKRLKQKIMIHNGLLNQIKLIYSEIFERVCQTSHEISQLYQLSPISDDENGFITLYFAKLLETSSRKLKTLIVCTTGIGISELLRAKISNSFSDLEIVDVIASRETKHLEENYPAIDLLISTIPLQLPASYPFLLVSGMFTLEDQERLRQKIGEIKNEQ</sequence>
<dbReference type="InterPro" id="IPR036388">
    <property type="entry name" value="WH-like_DNA-bd_sf"/>
</dbReference>
<evidence type="ECO:0000259" key="7">
    <source>
        <dbReference type="PROSITE" id="PS51372"/>
    </source>
</evidence>
<reference evidence="9" key="1">
    <citation type="journal article" date="2019" name="Int. J. Syst. Evol. Microbiol.">
        <title>The Global Catalogue of Microorganisms (GCM) 10K type strain sequencing project: providing services to taxonomists for standard genome sequencing and annotation.</title>
        <authorList>
            <consortium name="The Broad Institute Genomics Platform"/>
            <consortium name="The Broad Institute Genome Sequencing Center for Infectious Disease"/>
            <person name="Wu L."/>
            <person name="Ma J."/>
        </authorList>
    </citation>
    <scope>NUCLEOTIDE SEQUENCE [LARGE SCALE GENOMIC DNA]</scope>
    <source>
        <strain evidence="9">CCUG 58728</strain>
    </source>
</reference>
<feature type="domain" description="PRD" evidence="7">
    <location>
        <begin position="289"/>
        <end position="396"/>
    </location>
</feature>